<name>A0A9X3HU47_9VIBR</name>
<comment type="caution">
    <text evidence="1">The sequence shown here is derived from an EMBL/GenBank/DDBJ whole genome shotgun (WGS) entry which is preliminary data.</text>
</comment>
<organism evidence="1 2">
    <name type="scientific">Vibrio paucivorans</name>
    <dbReference type="NCBI Taxonomy" id="2829489"/>
    <lineage>
        <taxon>Bacteria</taxon>
        <taxon>Pseudomonadati</taxon>
        <taxon>Pseudomonadota</taxon>
        <taxon>Gammaproteobacteria</taxon>
        <taxon>Vibrionales</taxon>
        <taxon>Vibrionaceae</taxon>
        <taxon>Vibrio</taxon>
    </lineage>
</organism>
<reference evidence="1" key="1">
    <citation type="submission" date="2022-02" db="EMBL/GenBank/DDBJ databases">
        <title>Vibrio sp. nov., a new bacterium isolated from Bohai sea, China.</title>
        <authorList>
            <person name="Yuan Y."/>
        </authorList>
    </citation>
    <scope>NUCLEOTIDE SEQUENCE</scope>
    <source>
        <strain evidence="1">DBSS07</strain>
    </source>
</reference>
<evidence type="ECO:0000313" key="2">
    <source>
        <dbReference type="Proteomes" id="UP001155586"/>
    </source>
</evidence>
<dbReference type="AlphaFoldDB" id="A0A9X3HU47"/>
<proteinExistence type="predicted"/>
<sequence>MASKTSSAIQLLLALSIFYLGYTIHGMTSKVGEVIDTYPKILEDVSTLSKHLQIEEWLEVADTLEDLLPDIIRSVEGVTVAVSDTNKTAASIDAKIPMIVGEVTQYREVLVPAVLAEAQQYRVDVIPPVLVESKGYRNETIPLVVKESEALRQDIPPILLKADEVALKADQIVEKSQDIAQQATQGAVKGVILSPLDLIRDAGNELKGRVTPTEGTEP</sequence>
<dbReference type="EMBL" id="JAKRRX010000138">
    <property type="protein sequence ID" value="MCW8335742.1"/>
    <property type="molecule type" value="Genomic_DNA"/>
</dbReference>
<dbReference type="Proteomes" id="UP001155586">
    <property type="component" value="Unassembled WGS sequence"/>
</dbReference>
<gene>
    <name evidence="1" type="ORF">MD483_18180</name>
</gene>
<keyword evidence="2" id="KW-1185">Reference proteome</keyword>
<dbReference type="RefSeq" id="WP_265688836.1">
    <property type="nucleotide sequence ID" value="NZ_JAKRRX010000138.1"/>
</dbReference>
<accession>A0A9X3HU47</accession>
<evidence type="ECO:0000313" key="1">
    <source>
        <dbReference type="EMBL" id="MCW8335742.1"/>
    </source>
</evidence>
<protein>
    <submittedName>
        <fullName evidence="1">Uncharacterized protein</fullName>
    </submittedName>
</protein>